<keyword evidence="3" id="KW-1185">Reference proteome</keyword>
<evidence type="ECO:0000313" key="3">
    <source>
        <dbReference type="Proteomes" id="UP001157017"/>
    </source>
</evidence>
<comment type="caution">
    <text evidence="2">The sequence shown here is derived from an EMBL/GenBank/DDBJ whole genome shotgun (WGS) entry which is preliminary data.</text>
</comment>
<dbReference type="Proteomes" id="UP001157017">
    <property type="component" value="Unassembled WGS sequence"/>
</dbReference>
<evidence type="ECO:0000256" key="1">
    <source>
        <dbReference type="SAM" id="MobiDB-lite"/>
    </source>
</evidence>
<protein>
    <submittedName>
        <fullName evidence="2">Uncharacterized protein</fullName>
    </submittedName>
</protein>
<feature type="region of interest" description="Disordered" evidence="1">
    <location>
        <begin position="165"/>
        <end position="199"/>
    </location>
</feature>
<proteinExistence type="predicted"/>
<feature type="region of interest" description="Disordered" evidence="1">
    <location>
        <begin position="87"/>
        <end position="106"/>
    </location>
</feature>
<evidence type="ECO:0000313" key="2">
    <source>
        <dbReference type="EMBL" id="GMA89288.1"/>
    </source>
</evidence>
<accession>A0ABQ6JMN2</accession>
<gene>
    <name evidence="2" type="ORF">GCM10025868_45380</name>
</gene>
<dbReference type="EMBL" id="BSUZ01000001">
    <property type="protein sequence ID" value="GMA89288.1"/>
    <property type="molecule type" value="Genomic_DNA"/>
</dbReference>
<name>A0ABQ6JMN2_9ACTN</name>
<reference evidence="3" key="1">
    <citation type="journal article" date="2019" name="Int. J. Syst. Evol. Microbiol.">
        <title>The Global Catalogue of Microorganisms (GCM) 10K type strain sequencing project: providing services to taxonomists for standard genome sequencing and annotation.</title>
        <authorList>
            <consortium name="The Broad Institute Genomics Platform"/>
            <consortium name="The Broad Institute Genome Sequencing Center for Infectious Disease"/>
            <person name="Wu L."/>
            <person name="Ma J."/>
        </authorList>
    </citation>
    <scope>NUCLEOTIDE SEQUENCE [LARGE SCALE GENOMIC DNA]</scope>
    <source>
        <strain evidence="3">NBRC 108730</strain>
    </source>
</reference>
<sequence length="260" mass="26765">MLSLVGGAARPTPAGATEGVLAWTERVPDAVLLAPGRAPDAVERDRLLRRPGFVDDVLRAELAQAPPAAATPAVVRAQVDGSLRAAQAGARRPGGGPWRVPAARAARPGSTASRCCATTCRSLLRQVDPERLADEARRRSLPTRATAGAVAESVGRDVLRAAGLPDPEEAWPAATRRRPASRPTGCSPGSSAPTCCGPRGVRPRCTRATWPASWRLAPVSDAPPTPGGAVLRRPTCTGCCGAGTATRSTTPPSVGSSTTW</sequence>
<organism evidence="2 3">
    <name type="scientific">Angustibacter aerolatus</name>
    <dbReference type="NCBI Taxonomy" id="1162965"/>
    <lineage>
        <taxon>Bacteria</taxon>
        <taxon>Bacillati</taxon>
        <taxon>Actinomycetota</taxon>
        <taxon>Actinomycetes</taxon>
        <taxon>Kineosporiales</taxon>
        <taxon>Kineosporiaceae</taxon>
    </lineage>
</organism>